<sequence length="276" mass="33252">MEEVKYHFTHLSSKNFNTLNSKPVIDYLIKWSIKGQFQLSTFCFNEPYQPHDKQKLIDNFFRDSFVINILNELKPSWFFHKEDIDHVYTEIVPCTISSMTFFDRILKEENKIIRIDGVIRNCLDDYKNGFLIADELRKMILDEESDNYSLYLENDRNELIFRIFKFLILGGQWCQFEDKINPYLDVTKILYKDLVHVEKNPETKKIEIKSICLKVTIMGKNKKSIFPIDGDHIQNFLYVIIDPKKGRLHYFYMNMEDNFNYIIINDFQHRHNRLIM</sequence>
<dbReference type="InterPro" id="IPR029416">
    <property type="entry name" value="CFAP300"/>
</dbReference>
<evidence type="ECO:0000313" key="10">
    <source>
        <dbReference type="Proteomes" id="UP000009046"/>
    </source>
</evidence>
<evidence type="ECO:0000313" key="9">
    <source>
        <dbReference type="EnsemblMetazoa" id="PHUM076680-PA"/>
    </source>
</evidence>
<dbReference type="Proteomes" id="UP000009046">
    <property type="component" value="Unassembled WGS sequence"/>
</dbReference>
<dbReference type="eggNOG" id="ENOG502QUFH">
    <property type="taxonomic scope" value="Eukaryota"/>
</dbReference>
<organism>
    <name type="scientific">Pediculus humanus subsp. corporis</name>
    <name type="common">Body louse</name>
    <dbReference type="NCBI Taxonomy" id="121224"/>
    <lineage>
        <taxon>Eukaryota</taxon>
        <taxon>Metazoa</taxon>
        <taxon>Ecdysozoa</taxon>
        <taxon>Arthropoda</taxon>
        <taxon>Hexapoda</taxon>
        <taxon>Insecta</taxon>
        <taxon>Pterygota</taxon>
        <taxon>Neoptera</taxon>
        <taxon>Paraneoptera</taxon>
        <taxon>Psocodea</taxon>
        <taxon>Troctomorpha</taxon>
        <taxon>Phthiraptera</taxon>
        <taxon>Anoplura</taxon>
        <taxon>Pediculidae</taxon>
        <taxon>Pediculus</taxon>
    </lineage>
</organism>
<dbReference type="Pfam" id="PF14926">
    <property type="entry name" value="CFAP300"/>
    <property type="match status" value="1"/>
</dbReference>
<keyword evidence="7" id="KW-0966">Cell projection</keyword>
<dbReference type="VEuPathDB" id="VectorBase:PHUM076680"/>
<keyword evidence="10" id="KW-1185">Reference proteome</keyword>
<reference evidence="9" key="3">
    <citation type="submission" date="2020-05" db="UniProtKB">
        <authorList>
            <consortium name="EnsemblMetazoa"/>
        </authorList>
    </citation>
    <scope>IDENTIFICATION</scope>
    <source>
        <strain evidence="9">USDA</strain>
    </source>
</reference>
<reference evidence="8" key="1">
    <citation type="submission" date="2007-04" db="EMBL/GenBank/DDBJ databases">
        <title>Annotation of Pediculus humanus corporis strain USDA.</title>
        <authorList>
            <person name="Kirkness E."/>
            <person name="Hannick L."/>
            <person name="Hass B."/>
            <person name="Bruggner R."/>
            <person name="Lawson D."/>
            <person name="Bidwell S."/>
            <person name="Joardar V."/>
            <person name="Caler E."/>
            <person name="Walenz B."/>
            <person name="Inman J."/>
            <person name="Schobel S."/>
            <person name="Galinsky K."/>
            <person name="Amedeo P."/>
            <person name="Strausberg R."/>
        </authorList>
    </citation>
    <scope>NUCLEOTIDE SEQUENCE</scope>
    <source>
        <strain evidence="8">USDA</strain>
    </source>
</reference>
<accession>E0VC12</accession>
<reference evidence="8" key="2">
    <citation type="submission" date="2007-04" db="EMBL/GenBank/DDBJ databases">
        <title>The genome of the human body louse.</title>
        <authorList>
            <consortium name="The Human Body Louse Genome Consortium"/>
            <person name="Kirkness E."/>
            <person name="Walenz B."/>
            <person name="Hass B."/>
            <person name="Bruggner R."/>
            <person name="Strausberg R."/>
        </authorList>
    </citation>
    <scope>NUCLEOTIDE SEQUENCE</scope>
    <source>
        <strain evidence="8">USDA</strain>
    </source>
</reference>
<evidence type="ECO:0000256" key="7">
    <source>
        <dbReference type="ARBA" id="ARBA00023273"/>
    </source>
</evidence>
<dbReference type="EMBL" id="DS235044">
    <property type="protein sequence ID" value="EEB10918.1"/>
    <property type="molecule type" value="Genomic_DNA"/>
</dbReference>
<dbReference type="PANTHER" id="PTHR31078:SF1">
    <property type="entry name" value="CILIA- AND FLAGELLA-ASSOCIATED PROTEIN 300"/>
    <property type="match status" value="1"/>
</dbReference>
<keyword evidence="5" id="KW-0963">Cytoplasm</keyword>
<dbReference type="GeneID" id="8231317"/>
<comment type="similarity">
    <text evidence="3">Belongs to the CFAP300 family.</text>
</comment>
<dbReference type="EMBL" id="AAZO01000914">
    <property type="status" value="NOT_ANNOTATED_CDS"/>
    <property type="molecule type" value="Genomic_DNA"/>
</dbReference>
<evidence type="ECO:0000256" key="1">
    <source>
        <dbReference type="ARBA" id="ARBA00002404"/>
    </source>
</evidence>
<evidence type="ECO:0000313" key="8">
    <source>
        <dbReference type="EMBL" id="EEB10918.1"/>
    </source>
</evidence>
<evidence type="ECO:0000256" key="5">
    <source>
        <dbReference type="ARBA" id="ARBA00022490"/>
    </source>
</evidence>
<dbReference type="InParanoid" id="E0VC12"/>
<evidence type="ECO:0000256" key="6">
    <source>
        <dbReference type="ARBA" id="ARBA00023212"/>
    </source>
</evidence>
<keyword evidence="6" id="KW-0206">Cytoskeleton</keyword>
<evidence type="ECO:0000256" key="3">
    <source>
        <dbReference type="ARBA" id="ARBA00009205"/>
    </source>
</evidence>
<comment type="function">
    <text evidence="1">Cilium- and flagellum-specific protein that plays a role in axonemal structure organization and motility. May play a role in outer and inner dynein arm assembly.</text>
</comment>
<dbReference type="OrthoDB" id="10259249at2759"/>
<gene>
    <name evidence="9" type="primary">8231317</name>
    <name evidence="8" type="ORF">Phum_PHUM076680</name>
</gene>
<dbReference type="RefSeq" id="XP_002423656.1">
    <property type="nucleotide sequence ID" value="XM_002423611.1"/>
</dbReference>
<dbReference type="OMA" id="TGHIAKC"/>
<dbReference type="HOGENOM" id="CLU_068703_0_0_1"/>
<dbReference type="PANTHER" id="PTHR31078">
    <property type="entry name" value="CILIA- AND FLAGELLA-ASSOCIATED PROTEIN 300"/>
    <property type="match status" value="1"/>
</dbReference>
<dbReference type="GO" id="GO:0005930">
    <property type="term" value="C:axoneme"/>
    <property type="evidence" value="ECO:0007669"/>
    <property type="project" value="UniProtKB-SubCell"/>
</dbReference>
<protein>
    <recommendedName>
        <fullName evidence="4">Cilia- and flagella-associated protein 300</fullName>
    </recommendedName>
</protein>
<evidence type="ECO:0000256" key="4">
    <source>
        <dbReference type="ARBA" id="ARBA00022174"/>
    </source>
</evidence>
<name>E0VC12_PEDHC</name>
<dbReference type="AlphaFoldDB" id="E0VC12"/>
<proteinExistence type="inferred from homology"/>
<dbReference type="EnsemblMetazoa" id="PHUM076680-RA">
    <property type="protein sequence ID" value="PHUM076680-PA"/>
    <property type="gene ID" value="PHUM076680"/>
</dbReference>
<dbReference type="KEGG" id="phu:Phum_PHUM076680"/>
<dbReference type="CTD" id="8231317"/>
<comment type="subcellular location">
    <subcellularLocation>
        <location evidence="2">Cytoplasm</location>
        <location evidence="2">Cytoskeleton</location>
        <location evidence="2">Cilium axoneme</location>
    </subcellularLocation>
</comment>
<evidence type="ECO:0000256" key="2">
    <source>
        <dbReference type="ARBA" id="ARBA00004430"/>
    </source>
</evidence>
<dbReference type="STRING" id="121224.E0VC12"/>